<evidence type="ECO:0000256" key="1">
    <source>
        <dbReference type="ARBA" id="ARBA00023157"/>
    </source>
</evidence>
<evidence type="ECO:0000313" key="4">
    <source>
        <dbReference type="EMBL" id="KAJ8320091.1"/>
    </source>
</evidence>
<dbReference type="InterPro" id="IPR014784">
    <property type="entry name" value="Cu2_ascorb_mOase-like_C"/>
</dbReference>
<proteinExistence type="predicted"/>
<name>A0ABQ9FS52_TEGGR</name>
<accession>A0ABQ9FS52</accession>
<comment type="caution">
    <text evidence="4">The sequence shown here is derived from an EMBL/GenBank/DDBJ whole genome shotgun (WGS) entry which is preliminary data.</text>
</comment>
<protein>
    <recommendedName>
        <fullName evidence="2">Copper type II ascorbate-dependent monooxygenase C-terminal domain-containing protein</fullName>
    </recommendedName>
</protein>
<dbReference type="InterPro" id="IPR024548">
    <property type="entry name" value="Cu2_monoox_C"/>
</dbReference>
<feature type="domain" description="Copper type II ascorbate-dependent monooxygenase C-terminal" evidence="2">
    <location>
        <begin position="12"/>
        <end position="66"/>
    </location>
</feature>
<dbReference type="EMBL" id="JARBDR010000141">
    <property type="protein sequence ID" value="KAJ8320091.1"/>
    <property type="molecule type" value="Genomic_DNA"/>
</dbReference>
<dbReference type="Pfam" id="PF03712">
    <property type="entry name" value="Cu2_monoox_C"/>
    <property type="match status" value="1"/>
</dbReference>
<dbReference type="Proteomes" id="UP001217089">
    <property type="component" value="Unassembled WGS sequence"/>
</dbReference>
<dbReference type="Gene3D" id="2.60.120.230">
    <property type="match status" value="1"/>
</dbReference>
<keyword evidence="5" id="KW-1185">Reference proteome</keyword>
<sequence>MVGTVGRHRYPLPLLPGDVIKLTCNYDTRPANTTLTWGTSANQESCTSIIGYYPSRSWSHPTCFTYKDVPMCEIKANGVYEDCNFNDFLKSVDTDITISAILETCFRKDICSPTCTSLVWNMRRHPCLNGNLFDLWASNLVAINNSRLMKLFSAIIKCYKTRASNFIKRKRVRFSEINKN</sequence>
<evidence type="ECO:0000313" key="5">
    <source>
        <dbReference type="Proteomes" id="UP001217089"/>
    </source>
</evidence>
<evidence type="ECO:0000259" key="2">
    <source>
        <dbReference type="Pfam" id="PF03712"/>
    </source>
</evidence>
<gene>
    <name evidence="3" type="ORF">KUTeg_001675</name>
    <name evidence="4" type="ORF">KUTeg_001678</name>
</gene>
<dbReference type="InterPro" id="IPR008977">
    <property type="entry name" value="PHM/PNGase_F_dom_sf"/>
</dbReference>
<organism evidence="4 5">
    <name type="scientific">Tegillarca granosa</name>
    <name type="common">Malaysian cockle</name>
    <name type="synonym">Anadara granosa</name>
    <dbReference type="NCBI Taxonomy" id="220873"/>
    <lineage>
        <taxon>Eukaryota</taxon>
        <taxon>Metazoa</taxon>
        <taxon>Spiralia</taxon>
        <taxon>Lophotrochozoa</taxon>
        <taxon>Mollusca</taxon>
        <taxon>Bivalvia</taxon>
        <taxon>Autobranchia</taxon>
        <taxon>Pteriomorphia</taxon>
        <taxon>Arcoida</taxon>
        <taxon>Arcoidea</taxon>
        <taxon>Arcidae</taxon>
        <taxon>Tegillarca</taxon>
    </lineage>
</organism>
<dbReference type="EMBL" id="JARBDR010000141">
    <property type="protein sequence ID" value="KAJ8320088.1"/>
    <property type="molecule type" value="Genomic_DNA"/>
</dbReference>
<reference evidence="4 5" key="1">
    <citation type="submission" date="2022-12" db="EMBL/GenBank/DDBJ databases">
        <title>Chromosome-level genome of Tegillarca granosa.</title>
        <authorList>
            <person name="Kim J."/>
        </authorList>
    </citation>
    <scope>NUCLEOTIDE SEQUENCE [LARGE SCALE GENOMIC DNA]</scope>
    <source>
        <strain evidence="4">Teg-2019</strain>
        <tissue evidence="4">Adductor muscle</tissue>
    </source>
</reference>
<keyword evidence="1" id="KW-1015">Disulfide bond</keyword>
<evidence type="ECO:0000313" key="3">
    <source>
        <dbReference type="EMBL" id="KAJ8320088.1"/>
    </source>
</evidence>
<dbReference type="SUPFAM" id="SSF49742">
    <property type="entry name" value="PHM/PNGase F"/>
    <property type="match status" value="1"/>
</dbReference>